<evidence type="ECO:0000313" key="3">
    <source>
        <dbReference type="Proteomes" id="UP000299102"/>
    </source>
</evidence>
<proteinExistence type="predicted"/>
<dbReference type="Proteomes" id="UP000299102">
    <property type="component" value="Unassembled WGS sequence"/>
</dbReference>
<evidence type="ECO:0000313" key="2">
    <source>
        <dbReference type="EMBL" id="GBP70362.1"/>
    </source>
</evidence>
<gene>
    <name evidence="2" type="ORF">EVAR_51685_1</name>
</gene>
<accession>A0A4C1Y6A1</accession>
<evidence type="ECO:0000256" key="1">
    <source>
        <dbReference type="SAM" id="MobiDB-lite"/>
    </source>
</evidence>
<name>A0A4C1Y6A1_EUMVA</name>
<organism evidence="2 3">
    <name type="scientific">Eumeta variegata</name>
    <name type="common">Bagworm moth</name>
    <name type="synonym">Eumeta japonica</name>
    <dbReference type="NCBI Taxonomy" id="151549"/>
    <lineage>
        <taxon>Eukaryota</taxon>
        <taxon>Metazoa</taxon>
        <taxon>Ecdysozoa</taxon>
        <taxon>Arthropoda</taxon>
        <taxon>Hexapoda</taxon>
        <taxon>Insecta</taxon>
        <taxon>Pterygota</taxon>
        <taxon>Neoptera</taxon>
        <taxon>Endopterygota</taxon>
        <taxon>Lepidoptera</taxon>
        <taxon>Glossata</taxon>
        <taxon>Ditrysia</taxon>
        <taxon>Tineoidea</taxon>
        <taxon>Psychidae</taxon>
        <taxon>Oiketicinae</taxon>
        <taxon>Eumeta</taxon>
    </lineage>
</organism>
<reference evidence="2 3" key="1">
    <citation type="journal article" date="2019" name="Commun. Biol.">
        <title>The bagworm genome reveals a unique fibroin gene that provides high tensile strength.</title>
        <authorList>
            <person name="Kono N."/>
            <person name="Nakamura H."/>
            <person name="Ohtoshi R."/>
            <person name="Tomita M."/>
            <person name="Numata K."/>
            <person name="Arakawa K."/>
        </authorList>
    </citation>
    <scope>NUCLEOTIDE SEQUENCE [LARGE SCALE GENOMIC DNA]</scope>
</reference>
<feature type="region of interest" description="Disordered" evidence="1">
    <location>
        <begin position="1"/>
        <end position="52"/>
    </location>
</feature>
<comment type="caution">
    <text evidence="2">The sequence shown here is derived from an EMBL/GenBank/DDBJ whole genome shotgun (WGS) entry which is preliminary data.</text>
</comment>
<keyword evidence="3" id="KW-1185">Reference proteome</keyword>
<feature type="compositionally biased region" description="Polar residues" evidence="1">
    <location>
        <begin position="1"/>
        <end position="10"/>
    </location>
</feature>
<dbReference type="EMBL" id="BGZK01001071">
    <property type="protein sequence ID" value="GBP70362.1"/>
    <property type="molecule type" value="Genomic_DNA"/>
</dbReference>
<dbReference type="AlphaFoldDB" id="A0A4C1Y6A1"/>
<sequence>MTSTKPTSQNRLREIGKLKTSTQDLWHVPKGTRNPSSDRNMPQPPDRPRSWDEIGSKATFEWLLEEVPDVINKARAWRSVRTSKDDRAAREHIGDEIWNTWCETVSSKMFDGYENRELKAYLSAVAVQRLRALKPKGIKFDTDRSQIFAPKGRSALESGGIGPVRTISNSIIIVRQTLSPGEGRGPVTSPDPPLTC</sequence>
<protein>
    <submittedName>
        <fullName evidence="2">Uncharacterized protein</fullName>
    </submittedName>
</protein>